<feature type="domain" description="AB hydrolase-1" evidence="2">
    <location>
        <begin position="68"/>
        <end position="293"/>
    </location>
</feature>
<keyword evidence="4" id="KW-1185">Reference proteome</keyword>
<dbReference type="Proteomes" id="UP000186917">
    <property type="component" value="Unassembled WGS sequence"/>
</dbReference>
<proteinExistence type="predicted"/>
<evidence type="ECO:0000256" key="1">
    <source>
        <dbReference type="SAM" id="SignalP"/>
    </source>
</evidence>
<dbReference type="GO" id="GO:0016020">
    <property type="term" value="C:membrane"/>
    <property type="evidence" value="ECO:0007669"/>
    <property type="project" value="TreeGrafter"/>
</dbReference>
<sequence>MERKDFLKNSVLASVGLTLLPKSNLLAANTSTSAQSVPTQFIKAGNTSFAYRRYGKKKGLPLVFTNYLTGTMDNWDPAVIDGFAREREVIIFDNAGVASSDGQTPDTIQAMAKDAVAFIDALGLKEIHLLGFSIGGMVAQQITVDRPDLVKKLILIGTGPRGGERMEDYSPEVWALFKKQYPQPDELLLDTFFTPTKESQQAGWAYLKRIRARSQKEPSLTDKVVPAQLAAIFGWGKKKPGSFEYLQQMQLPVLIVHGDQDIICPTVNGVILKEQLPNASLIVYPDANHAPHYQYPALFLQQALHFLNS</sequence>
<protein>
    <submittedName>
        <fullName evidence="3">Pimeloyl-ACP methyl ester carboxylesterase</fullName>
    </submittedName>
</protein>
<dbReference type="EMBL" id="FTOR01000013">
    <property type="protein sequence ID" value="SIT33831.1"/>
    <property type="molecule type" value="Genomic_DNA"/>
</dbReference>
<dbReference type="OrthoDB" id="9773293at2"/>
<dbReference type="InterPro" id="IPR050266">
    <property type="entry name" value="AB_hydrolase_sf"/>
</dbReference>
<accession>A0A1N7RFA8</accession>
<dbReference type="PANTHER" id="PTHR43798">
    <property type="entry name" value="MONOACYLGLYCEROL LIPASE"/>
    <property type="match status" value="1"/>
</dbReference>
<gene>
    <name evidence="3" type="ORF">SAMN05421788_113146</name>
</gene>
<keyword evidence="1" id="KW-0732">Signal</keyword>
<organism evidence="3 4">
    <name type="scientific">Filimonas lacunae</name>
    <dbReference type="NCBI Taxonomy" id="477680"/>
    <lineage>
        <taxon>Bacteria</taxon>
        <taxon>Pseudomonadati</taxon>
        <taxon>Bacteroidota</taxon>
        <taxon>Chitinophagia</taxon>
        <taxon>Chitinophagales</taxon>
        <taxon>Chitinophagaceae</taxon>
        <taxon>Filimonas</taxon>
    </lineage>
</organism>
<feature type="chain" id="PRO_5012116988" evidence="1">
    <location>
        <begin position="28"/>
        <end position="309"/>
    </location>
</feature>
<dbReference type="GO" id="GO:0047372">
    <property type="term" value="F:monoacylglycerol lipase activity"/>
    <property type="evidence" value="ECO:0007669"/>
    <property type="project" value="TreeGrafter"/>
</dbReference>
<dbReference type="PRINTS" id="PR00111">
    <property type="entry name" value="ABHYDROLASE"/>
</dbReference>
<dbReference type="RefSeq" id="WP_084206530.1">
    <property type="nucleotide sequence ID" value="NZ_AP017422.1"/>
</dbReference>
<evidence type="ECO:0000313" key="4">
    <source>
        <dbReference type="Proteomes" id="UP000186917"/>
    </source>
</evidence>
<dbReference type="Gene3D" id="3.40.50.1820">
    <property type="entry name" value="alpha/beta hydrolase"/>
    <property type="match status" value="1"/>
</dbReference>
<name>A0A1N7RFA8_9BACT</name>
<dbReference type="SUPFAM" id="SSF53474">
    <property type="entry name" value="alpha/beta-Hydrolases"/>
    <property type="match status" value="1"/>
</dbReference>
<dbReference type="AlphaFoldDB" id="A0A1N7RFA8"/>
<evidence type="ECO:0000259" key="2">
    <source>
        <dbReference type="Pfam" id="PF00561"/>
    </source>
</evidence>
<dbReference type="STRING" id="477680.SAMN05421788_113146"/>
<dbReference type="Pfam" id="PF00561">
    <property type="entry name" value="Abhydrolase_1"/>
    <property type="match status" value="1"/>
</dbReference>
<dbReference type="InterPro" id="IPR029058">
    <property type="entry name" value="AB_hydrolase_fold"/>
</dbReference>
<feature type="signal peptide" evidence="1">
    <location>
        <begin position="1"/>
        <end position="27"/>
    </location>
</feature>
<evidence type="ECO:0000313" key="3">
    <source>
        <dbReference type="EMBL" id="SIT33831.1"/>
    </source>
</evidence>
<dbReference type="InterPro" id="IPR000073">
    <property type="entry name" value="AB_hydrolase_1"/>
</dbReference>
<dbReference type="PANTHER" id="PTHR43798:SF5">
    <property type="entry name" value="MONOACYLGLYCEROL LIPASE ABHD6"/>
    <property type="match status" value="1"/>
</dbReference>
<dbReference type="GO" id="GO:0046464">
    <property type="term" value="P:acylglycerol catabolic process"/>
    <property type="evidence" value="ECO:0007669"/>
    <property type="project" value="TreeGrafter"/>
</dbReference>
<reference evidence="4" key="1">
    <citation type="submission" date="2017-01" db="EMBL/GenBank/DDBJ databases">
        <authorList>
            <person name="Varghese N."/>
            <person name="Submissions S."/>
        </authorList>
    </citation>
    <scope>NUCLEOTIDE SEQUENCE [LARGE SCALE GENOMIC DNA]</scope>
    <source>
        <strain evidence="4">DSM 21054</strain>
    </source>
</reference>